<dbReference type="SUPFAM" id="SSF48295">
    <property type="entry name" value="TrpR-like"/>
    <property type="match status" value="1"/>
</dbReference>
<dbReference type="GO" id="GO:0006275">
    <property type="term" value="P:regulation of DNA replication"/>
    <property type="evidence" value="ECO:0007669"/>
    <property type="project" value="InterPro"/>
</dbReference>
<dbReference type="GO" id="GO:0003688">
    <property type="term" value="F:DNA replication origin binding"/>
    <property type="evidence" value="ECO:0007669"/>
    <property type="project" value="InterPro"/>
</dbReference>
<dbReference type="EMBL" id="PVBR01000014">
    <property type="protein sequence ID" value="PRD42097.1"/>
    <property type="molecule type" value="Genomic_DNA"/>
</dbReference>
<dbReference type="CDD" id="cd06571">
    <property type="entry name" value="Bac_DnaA_C"/>
    <property type="match status" value="1"/>
</dbReference>
<proteinExistence type="predicted"/>
<evidence type="ECO:0000259" key="1">
    <source>
        <dbReference type="SMART" id="SM00760"/>
    </source>
</evidence>
<dbReference type="AlphaFoldDB" id="A0A2S9INJ6"/>
<gene>
    <name evidence="2" type="ORF">C5748_18250</name>
</gene>
<dbReference type="InterPro" id="IPR018312">
    <property type="entry name" value="Chromosome_initiator_DnaA_CS"/>
</dbReference>
<keyword evidence="3" id="KW-1185">Reference proteome</keyword>
<dbReference type="PROSITE" id="PS01008">
    <property type="entry name" value="DNAA"/>
    <property type="match status" value="1"/>
</dbReference>
<evidence type="ECO:0000313" key="2">
    <source>
        <dbReference type="EMBL" id="PRD42097.1"/>
    </source>
</evidence>
<feature type="domain" description="Chromosomal replication initiator DnaA C-terminal" evidence="1">
    <location>
        <begin position="75"/>
        <end position="144"/>
    </location>
</feature>
<accession>A0A2S9INJ6</accession>
<dbReference type="Pfam" id="PF08299">
    <property type="entry name" value="Bac_DnaA_C"/>
    <property type="match status" value="1"/>
</dbReference>
<comment type="caution">
    <text evidence="2">The sequence shown here is derived from an EMBL/GenBank/DDBJ whole genome shotgun (WGS) entry which is preliminary data.</text>
</comment>
<evidence type="ECO:0000313" key="3">
    <source>
        <dbReference type="Proteomes" id="UP000239434"/>
    </source>
</evidence>
<reference evidence="2 3" key="1">
    <citation type="submission" date="2018-02" db="EMBL/GenBank/DDBJ databases">
        <title>The draft genome of Phyllobacterium sp. 1N-3.</title>
        <authorList>
            <person name="Liu L."/>
            <person name="Li L."/>
            <person name="Zhang X."/>
            <person name="Wang T."/>
            <person name="Liang L."/>
        </authorList>
    </citation>
    <scope>NUCLEOTIDE SEQUENCE [LARGE SCALE GENOMIC DNA]</scope>
    <source>
        <strain evidence="2 3">1N-3</strain>
    </source>
</reference>
<dbReference type="Proteomes" id="UP000239434">
    <property type="component" value="Unassembled WGS sequence"/>
</dbReference>
<name>A0A2S9INJ6_9HYPH</name>
<dbReference type="GO" id="GO:0006270">
    <property type="term" value="P:DNA replication initiation"/>
    <property type="evidence" value="ECO:0007669"/>
    <property type="project" value="InterPro"/>
</dbReference>
<dbReference type="InterPro" id="IPR013159">
    <property type="entry name" value="DnaA_C"/>
</dbReference>
<protein>
    <recommendedName>
        <fullName evidence="1">Chromosomal replication initiator DnaA C-terminal domain-containing protein</fullName>
    </recommendedName>
</protein>
<organism evidence="2 3">
    <name type="scientific">Phyllobacterium phragmitis</name>
    <dbReference type="NCBI Taxonomy" id="2670329"/>
    <lineage>
        <taxon>Bacteria</taxon>
        <taxon>Pseudomonadati</taxon>
        <taxon>Pseudomonadota</taxon>
        <taxon>Alphaproteobacteria</taxon>
        <taxon>Hyphomicrobiales</taxon>
        <taxon>Phyllobacteriaceae</taxon>
        <taxon>Phyllobacterium</taxon>
    </lineage>
</organism>
<sequence>MFAVSYRHTESSPRYQQAIREQQMRERQRIEAEAVKLLPEPVEIKPSPKALREKAQREAVMRSKMRWGVSTPLDTIPAIIARVAHQHGFTYDDIIGLSRSRKLINVRFEAIAAVRAARPNMTLPEIGKRFNRDHTTILHALKKMGVKQTGAPRRVYDLDAIKEMRSRGQSYESIANGFGCSAHTISRLVAEGAR</sequence>
<dbReference type="RefSeq" id="WP_105743365.1">
    <property type="nucleotide sequence ID" value="NZ_PVBR01000014.1"/>
</dbReference>
<dbReference type="Gene3D" id="1.10.1750.10">
    <property type="match status" value="1"/>
</dbReference>
<dbReference type="GO" id="GO:0005524">
    <property type="term" value="F:ATP binding"/>
    <property type="evidence" value="ECO:0007669"/>
    <property type="project" value="InterPro"/>
</dbReference>
<dbReference type="InterPro" id="IPR010921">
    <property type="entry name" value="Trp_repressor/repl_initiator"/>
</dbReference>
<dbReference type="SMART" id="SM00760">
    <property type="entry name" value="Bac_DnaA_C"/>
    <property type="match status" value="1"/>
</dbReference>